<name>A0A2S7WCC0_9FLAO</name>
<gene>
    <name evidence="2" type="ORF">BTO13_06415</name>
</gene>
<keyword evidence="3" id="KW-1185">Reference proteome</keyword>
<dbReference type="InterPro" id="IPR022742">
    <property type="entry name" value="Hydrolase_4"/>
</dbReference>
<dbReference type="EMBL" id="MSCL01000001">
    <property type="protein sequence ID" value="PQJ74901.1"/>
    <property type="molecule type" value="Genomic_DNA"/>
</dbReference>
<organism evidence="2 3">
    <name type="scientific">Polaribacter gangjinensis</name>
    <dbReference type="NCBI Taxonomy" id="574710"/>
    <lineage>
        <taxon>Bacteria</taxon>
        <taxon>Pseudomonadati</taxon>
        <taxon>Bacteroidota</taxon>
        <taxon>Flavobacteriia</taxon>
        <taxon>Flavobacteriales</taxon>
        <taxon>Flavobacteriaceae</taxon>
    </lineage>
</organism>
<protein>
    <submittedName>
        <fullName evidence="2">Alpha/beta hydrolase</fullName>
    </submittedName>
</protein>
<dbReference type="SUPFAM" id="SSF53474">
    <property type="entry name" value="alpha/beta-Hydrolases"/>
    <property type="match status" value="1"/>
</dbReference>
<evidence type="ECO:0000259" key="1">
    <source>
        <dbReference type="Pfam" id="PF12146"/>
    </source>
</evidence>
<evidence type="ECO:0000313" key="2">
    <source>
        <dbReference type="EMBL" id="PQJ74901.1"/>
    </source>
</evidence>
<comment type="caution">
    <text evidence="2">The sequence shown here is derived from an EMBL/GenBank/DDBJ whole genome shotgun (WGS) entry which is preliminary data.</text>
</comment>
<dbReference type="RefSeq" id="WP_105046045.1">
    <property type="nucleotide sequence ID" value="NZ_CP150662.1"/>
</dbReference>
<dbReference type="PANTHER" id="PTHR11614">
    <property type="entry name" value="PHOSPHOLIPASE-RELATED"/>
    <property type="match status" value="1"/>
</dbReference>
<dbReference type="Pfam" id="PF12146">
    <property type="entry name" value="Hydrolase_4"/>
    <property type="match status" value="1"/>
</dbReference>
<dbReference type="InterPro" id="IPR051044">
    <property type="entry name" value="MAG_DAG_Lipase"/>
</dbReference>
<dbReference type="OrthoDB" id="9780932at2"/>
<evidence type="ECO:0000313" key="3">
    <source>
        <dbReference type="Proteomes" id="UP000237608"/>
    </source>
</evidence>
<sequence>MNFTTDTFKTPENQIIFYYKWFAAENKPFKGVVQIAHGIGEHAGRYHSIAEKLQNEGFEVYANDHRNHGNSIKNEDYLGYYDGEDYFEDALNDMRQLSQIIQKEHPKNKIILFGHSMGSFLSRAYVIKFGKDVKILILSGTGSFMKGLGAFGILSAKFFTKMNGKHKSNELLKNLFFTQFNKAFKPNRTAVDWISSDEKQVDLFEADPLRIEDFSLSIFLDILQATKKINEFDAFLETPKNIPMYLFSGDQDPVGEMGKGVVKVAENYKKAGIKDLTLKLYKNGRHEMLNEINKIEVETDLLNWLNQKVTANK</sequence>
<accession>A0A2S7WCC0</accession>
<proteinExistence type="predicted"/>
<dbReference type="AlphaFoldDB" id="A0A2S7WCC0"/>
<reference evidence="2 3" key="1">
    <citation type="submission" date="2016-12" db="EMBL/GenBank/DDBJ databases">
        <title>Trade-off between light-utilization and light-protection in marine flavobacteria.</title>
        <authorList>
            <person name="Kumagai Y."/>
            <person name="Yoshizawa S."/>
            <person name="Kogure K."/>
            <person name="Iwasaki W."/>
        </authorList>
    </citation>
    <scope>NUCLEOTIDE SEQUENCE [LARGE SCALE GENOMIC DNA]</scope>
    <source>
        <strain evidence="2 3">KCTC 22729</strain>
    </source>
</reference>
<keyword evidence="2" id="KW-0378">Hydrolase</keyword>
<feature type="domain" description="Serine aminopeptidase S33" evidence="1">
    <location>
        <begin position="29"/>
        <end position="292"/>
    </location>
</feature>
<dbReference type="GO" id="GO:0016787">
    <property type="term" value="F:hydrolase activity"/>
    <property type="evidence" value="ECO:0007669"/>
    <property type="project" value="UniProtKB-KW"/>
</dbReference>
<dbReference type="InterPro" id="IPR029058">
    <property type="entry name" value="AB_hydrolase_fold"/>
</dbReference>
<dbReference type="Gene3D" id="3.40.50.1820">
    <property type="entry name" value="alpha/beta hydrolase"/>
    <property type="match status" value="1"/>
</dbReference>
<dbReference type="Proteomes" id="UP000237608">
    <property type="component" value="Unassembled WGS sequence"/>
</dbReference>